<name>A0A481YXG0_9VIRU</name>
<sequence>MDELTSLCSEFAPPGSCDQKLEQFCQNLTREQVNQSTSLKNLCGCFLAAKEYQEFKAVLKGAGALPNVCDPLCASSSTQKGDQNCNLDRCKSAICVADLSNKDVQELVQKNIAINQICVPPKDGTSECYIAFTNMDRKELREKNITVDQNCGQCFLYDPNKAYKEGVNPLPVECDNLSGDRPPSPSLLPLSPVEPVYEKYKVQITIAAVVILLLLVIFL</sequence>
<accession>A0A481YXG0</accession>
<dbReference type="EMBL" id="MK500370">
    <property type="protein sequence ID" value="QBK87809.1"/>
    <property type="molecule type" value="Genomic_DNA"/>
</dbReference>
<evidence type="ECO:0000313" key="2">
    <source>
        <dbReference type="EMBL" id="QBK87809.1"/>
    </source>
</evidence>
<protein>
    <recommendedName>
        <fullName evidence="1">DUF5857 domain-containing protein</fullName>
    </recommendedName>
</protein>
<reference evidence="2" key="1">
    <citation type="journal article" date="2019" name="MBio">
        <title>Virus Genomes from Deep Sea Sediments Expand the Ocean Megavirome and Support Independent Origins of Viral Gigantism.</title>
        <authorList>
            <person name="Backstrom D."/>
            <person name="Yutin N."/>
            <person name="Jorgensen S.L."/>
            <person name="Dharamshi J."/>
            <person name="Homa F."/>
            <person name="Zaremba-Niedwiedzka K."/>
            <person name="Spang A."/>
            <person name="Wolf Y.I."/>
            <person name="Koonin E.V."/>
            <person name="Ettema T.J."/>
        </authorList>
    </citation>
    <scope>NUCLEOTIDE SEQUENCE</scope>
</reference>
<feature type="domain" description="DUF5857" evidence="1">
    <location>
        <begin position="8"/>
        <end position="156"/>
    </location>
</feature>
<gene>
    <name evidence="2" type="ORF">LCMAC202_01450</name>
</gene>
<dbReference type="Pfam" id="PF19175">
    <property type="entry name" value="DUF5857"/>
    <property type="match status" value="1"/>
</dbReference>
<proteinExistence type="predicted"/>
<evidence type="ECO:0000259" key="1">
    <source>
        <dbReference type="Pfam" id="PF19175"/>
    </source>
</evidence>
<dbReference type="InterPro" id="IPR043875">
    <property type="entry name" value="DUF5857"/>
</dbReference>
<organism evidence="2">
    <name type="scientific">Marseillevirus LCMAC202</name>
    <dbReference type="NCBI Taxonomy" id="2506606"/>
    <lineage>
        <taxon>Viruses</taxon>
        <taxon>Varidnaviria</taxon>
        <taxon>Bamfordvirae</taxon>
        <taxon>Nucleocytoviricota</taxon>
        <taxon>Megaviricetes</taxon>
        <taxon>Pimascovirales</taxon>
        <taxon>Pimascovirales incertae sedis</taxon>
        <taxon>Marseilleviridae</taxon>
    </lineage>
</organism>